<dbReference type="GO" id="GO:0043022">
    <property type="term" value="F:ribosome binding"/>
    <property type="evidence" value="ECO:0007669"/>
    <property type="project" value="UniProtKB-UniRule"/>
</dbReference>
<keyword evidence="9 13" id="KW-0067">ATP-binding</keyword>
<dbReference type="InterPro" id="IPR032781">
    <property type="entry name" value="ABC_tran_Xtn"/>
</dbReference>
<reference evidence="15 16" key="1">
    <citation type="submission" date="2018-10" db="EMBL/GenBank/DDBJ databases">
        <title>Draft genome sequence of Aquitalea MWU14-2217 isolated from a wild cranberry bog in Provincetown, Massachusetts.</title>
        <authorList>
            <person name="Ebadzadsahrai G."/>
            <person name="Soby S."/>
        </authorList>
    </citation>
    <scope>NUCLEOTIDE SEQUENCE [LARGE SCALE GENOMIC DNA]</scope>
    <source>
        <strain evidence="15 16">MWU14-2217</strain>
    </source>
</reference>
<proteinExistence type="inferred from homology"/>
<dbReference type="GO" id="GO:0019843">
    <property type="term" value="F:rRNA binding"/>
    <property type="evidence" value="ECO:0007669"/>
    <property type="project" value="UniProtKB-UniRule"/>
</dbReference>
<keyword evidence="10 13" id="KW-0810">Translation regulation</keyword>
<dbReference type="PROSITE" id="PS00211">
    <property type="entry name" value="ABC_TRANSPORTER_1"/>
    <property type="match status" value="1"/>
</dbReference>
<feature type="domain" description="ABC transporter" evidence="14">
    <location>
        <begin position="324"/>
        <end position="550"/>
    </location>
</feature>
<keyword evidence="11 13" id="KW-0694">RNA-binding</keyword>
<evidence type="ECO:0000259" key="14">
    <source>
        <dbReference type="PROSITE" id="PS50893"/>
    </source>
</evidence>
<dbReference type="SUPFAM" id="SSF52540">
    <property type="entry name" value="P-loop containing nucleoside triphosphate hydrolases"/>
    <property type="match status" value="2"/>
</dbReference>
<dbReference type="InterPro" id="IPR022374">
    <property type="entry name" value="EttA"/>
</dbReference>
<keyword evidence="16" id="KW-1185">Reference proteome</keyword>
<feature type="domain" description="ABC transporter" evidence="14">
    <location>
        <begin position="6"/>
        <end position="259"/>
    </location>
</feature>
<comment type="function">
    <text evidence="13">A translation factor that gates the progression of the 70S ribosomal initiation complex (IC, containing tRNA(fMet) in the P-site) into the translation elongation cycle by using a mechanism sensitive to the ATP/ADP ratio. Binds to the 70S ribosome E-site where it modulates the state of the translating ribosome during subunit translocation. ATP hydrolysis probably frees it from the ribosome, which can enter the elongation phase.</text>
</comment>
<dbReference type="InterPro" id="IPR003593">
    <property type="entry name" value="AAA+_ATPase"/>
</dbReference>
<comment type="similarity">
    <text evidence="1 13">Belongs to the ABC transporter superfamily. ABCF family. Translational throttle EttA subfamily.</text>
</comment>
<dbReference type="FunFam" id="3.40.50.300:FF:000183">
    <property type="entry name" value="ABC transporter ATP-binding protein yjjK"/>
    <property type="match status" value="1"/>
</dbReference>
<dbReference type="GO" id="GO:0005737">
    <property type="term" value="C:cytoplasm"/>
    <property type="evidence" value="ECO:0007669"/>
    <property type="project" value="UniProtKB-SubCell"/>
</dbReference>
<dbReference type="FunFam" id="3.40.50.300:FF:000011">
    <property type="entry name" value="Putative ABC transporter ATP-binding component"/>
    <property type="match status" value="1"/>
</dbReference>
<name>A0A454JHH9_9NEIS</name>
<dbReference type="HAMAP" id="MF_00847">
    <property type="entry name" value="EttA"/>
    <property type="match status" value="1"/>
</dbReference>
<comment type="caution">
    <text evidence="15">The sequence shown here is derived from an EMBL/GenBank/DDBJ whole genome shotgun (WGS) entry which is preliminary data.</text>
</comment>
<evidence type="ECO:0000256" key="4">
    <source>
        <dbReference type="ARBA" id="ARBA00022555"/>
    </source>
</evidence>
<feature type="binding site" evidence="13">
    <location>
        <begin position="356"/>
        <end position="363"/>
    </location>
    <ligand>
        <name>ATP</name>
        <dbReference type="ChEBI" id="CHEBI:30616"/>
        <label>2</label>
    </ligand>
</feature>
<keyword evidence="2" id="KW-0472">Membrane</keyword>
<evidence type="ECO:0000256" key="8">
    <source>
        <dbReference type="ARBA" id="ARBA00022801"/>
    </source>
</evidence>
<dbReference type="OrthoDB" id="9762051at2"/>
<organism evidence="15 16">
    <name type="scientific">Aquitalea palustris</name>
    <dbReference type="NCBI Taxonomy" id="2480983"/>
    <lineage>
        <taxon>Bacteria</taxon>
        <taxon>Pseudomonadati</taxon>
        <taxon>Pseudomonadota</taxon>
        <taxon>Betaproteobacteria</taxon>
        <taxon>Neisseriales</taxon>
        <taxon>Chromobacteriaceae</taxon>
        <taxon>Aquitalea</taxon>
    </lineage>
</organism>
<dbReference type="GO" id="GO:0000049">
    <property type="term" value="F:tRNA binding"/>
    <property type="evidence" value="ECO:0007669"/>
    <property type="project" value="UniProtKB-UniRule"/>
</dbReference>
<dbReference type="CDD" id="cd03221">
    <property type="entry name" value="ABCF_EF-3"/>
    <property type="match status" value="2"/>
</dbReference>
<sequence>MAQYVMSMLRVSKVVPPKRQIIKDISLSFFPGAKIGLLGLNGSGKSTVLRIMANVDKEYDGEVQHLPGVKIGYLPQEPQLDPEKTVREEVESGMGDVMGAQKRLEEVYAAYAEEDADFDALAEEQAKLEAIISAGAGDNVQLQLELAADALRLPPWDAKIGPLSGGEKRRVALCKLLLSKPDMLLLDEPTNHLDAESVEWLEQFLVRFPGTVVAVTHDRYFLDNAAEWILELDRGEGIPWKGNYSSWLEQKEERLEKEAKSEGARMKAMKQELEWVRQNPKGRQAKSKARIARFEELSSYETQKRNETQEIFIPVAERLGNEVIEFDGVSKGFGDRLLIDNLSFKAPAGAIVGIIGPNGAGKSTLFKMIAGKEQPDSGTVSIGQTVQMAFVEQSREGLEDDKTVFDDVSGGADILTVGRFEMSSRAYLGRFNFKGADQQKKVGMLSGGERGRLHLAKTLLKGGNVLLLDEPSNDLDVETLRALEDALLEFAGTVFVISHDRWFLDRIATHILAAEGESQWTFFDGNYQEYEADKKKRLGEEGAKPKRIRYKPIIR</sequence>
<keyword evidence="5 13" id="KW-0699">rRNA-binding</keyword>
<evidence type="ECO:0000256" key="11">
    <source>
        <dbReference type="ARBA" id="ARBA00022884"/>
    </source>
</evidence>
<dbReference type="Gene3D" id="3.40.50.300">
    <property type="entry name" value="P-loop containing nucleotide triphosphate hydrolases"/>
    <property type="match status" value="2"/>
</dbReference>
<keyword evidence="12 13" id="KW-0648">Protein biosynthesis</keyword>
<dbReference type="InterPro" id="IPR017871">
    <property type="entry name" value="ABC_transporter-like_CS"/>
</dbReference>
<comment type="caution">
    <text evidence="13">Lacks conserved residue(s) required for the propagation of feature annotation.</text>
</comment>
<dbReference type="InterPro" id="IPR003439">
    <property type="entry name" value="ABC_transporter-like_ATP-bd"/>
</dbReference>
<dbReference type="Pfam" id="PF12848">
    <property type="entry name" value="ABC_tran_Xtn"/>
    <property type="match status" value="1"/>
</dbReference>
<comment type="domain">
    <text evidence="13">The P-site tRNA interaction motif (PtIM domain) probably interacts with the P-site tRNA(fMet) as well as the 23S rRNA.</text>
</comment>
<dbReference type="EC" id="3.6.1.-" evidence="13"/>
<dbReference type="InterPro" id="IPR027417">
    <property type="entry name" value="P-loop_NTPase"/>
</dbReference>
<dbReference type="AlphaFoldDB" id="A0A454JHH9"/>
<evidence type="ECO:0000256" key="3">
    <source>
        <dbReference type="ARBA" id="ARBA00022490"/>
    </source>
</evidence>
<evidence type="ECO:0000256" key="1">
    <source>
        <dbReference type="ARBA" id="ARBA00005868"/>
    </source>
</evidence>
<evidence type="ECO:0000313" key="16">
    <source>
        <dbReference type="Proteomes" id="UP000274139"/>
    </source>
</evidence>
<evidence type="ECO:0000256" key="7">
    <source>
        <dbReference type="ARBA" id="ARBA00022741"/>
    </source>
</evidence>
<comment type="subunit">
    <text evidence="13">Monomer. Probably contacts ribosomal proteins L1, L5, L33 and S7, the 16S and 23S rRNA and the P-site containing tRNA(fMet).</text>
</comment>
<feature type="region of interest" description="PtIM" evidence="13">
    <location>
        <begin position="242"/>
        <end position="322"/>
    </location>
</feature>
<dbReference type="GO" id="GO:0006412">
    <property type="term" value="P:translation"/>
    <property type="evidence" value="ECO:0007669"/>
    <property type="project" value="UniProtKB-KW"/>
</dbReference>
<dbReference type="NCBIfam" id="TIGR03719">
    <property type="entry name" value="ABC_ABC_ChvD"/>
    <property type="match status" value="1"/>
</dbReference>
<dbReference type="SMART" id="SM00382">
    <property type="entry name" value="AAA"/>
    <property type="match status" value="2"/>
</dbReference>
<evidence type="ECO:0000256" key="10">
    <source>
        <dbReference type="ARBA" id="ARBA00022845"/>
    </source>
</evidence>
<dbReference type="GO" id="GO:0016887">
    <property type="term" value="F:ATP hydrolysis activity"/>
    <property type="evidence" value="ECO:0007669"/>
    <property type="project" value="UniProtKB-UniRule"/>
</dbReference>
<dbReference type="Proteomes" id="UP000274139">
    <property type="component" value="Unassembled WGS sequence"/>
</dbReference>
<keyword evidence="7 13" id="KW-0547">Nucleotide-binding</keyword>
<evidence type="ECO:0000256" key="6">
    <source>
        <dbReference type="ARBA" id="ARBA00022737"/>
    </source>
</evidence>
<dbReference type="PANTHER" id="PTHR43858">
    <property type="entry name" value="ENERGY-DEPENDENT TRANSLATIONAL THROTTLE PROTEIN ETTA"/>
    <property type="match status" value="1"/>
</dbReference>
<gene>
    <name evidence="13 15" type="primary">ettA</name>
    <name evidence="15" type="ORF">EAY64_11360</name>
</gene>
<keyword evidence="2" id="KW-1003">Cell membrane</keyword>
<evidence type="ECO:0000256" key="13">
    <source>
        <dbReference type="HAMAP-Rule" id="MF_00847"/>
    </source>
</evidence>
<evidence type="ECO:0000256" key="5">
    <source>
        <dbReference type="ARBA" id="ARBA00022730"/>
    </source>
</evidence>
<dbReference type="PROSITE" id="PS50893">
    <property type="entry name" value="ABC_TRANSPORTER_2"/>
    <property type="match status" value="2"/>
</dbReference>
<dbReference type="RefSeq" id="WP_103524884.1">
    <property type="nucleotide sequence ID" value="NZ_JAIZDC010000004.1"/>
</dbReference>
<keyword evidence="4 13" id="KW-0820">tRNA-binding</keyword>
<evidence type="ECO:0000256" key="12">
    <source>
        <dbReference type="ARBA" id="ARBA00022917"/>
    </source>
</evidence>
<comment type="domain">
    <text evidence="13">The arm domain is inserted in the first ABC transporter domain. Probably contacts ribosomal protein L1.</text>
</comment>
<evidence type="ECO:0000313" key="15">
    <source>
        <dbReference type="EMBL" id="RMC96813.1"/>
    </source>
</evidence>
<dbReference type="NCBIfam" id="NF008775">
    <property type="entry name" value="PRK11819.1"/>
    <property type="match status" value="1"/>
</dbReference>
<dbReference type="Pfam" id="PF00005">
    <property type="entry name" value="ABC_tran"/>
    <property type="match status" value="2"/>
</dbReference>
<protein>
    <recommendedName>
        <fullName evidence="13">Energy-dependent translational throttle protein EttA</fullName>
        <ecNumber evidence="13">3.6.1.-</ecNumber>
    </recommendedName>
    <alternativeName>
        <fullName evidence="13">Translational regulatory factor EttA</fullName>
    </alternativeName>
</protein>
<evidence type="ECO:0000256" key="2">
    <source>
        <dbReference type="ARBA" id="ARBA00022475"/>
    </source>
</evidence>
<dbReference type="EMBL" id="RFAR01000046">
    <property type="protein sequence ID" value="RMC96813.1"/>
    <property type="molecule type" value="Genomic_DNA"/>
</dbReference>
<dbReference type="PANTHER" id="PTHR43858:SF1">
    <property type="entry name" value="ABC TRANSPORTER-RELATED PROTEIN"/>
    <property type="match status" value="1"/>
</dbReference>
<evidence type="ECO:0000256" key="9">
    <source>
        <dbReference type="ARBA" id="ARBA00022840"/>
    </source>
</evidence>
<dbReference type="GO" id="GO:0045900">
    <property type="term" value="P:negative regulation of translational elongation"/>
    <property type="evidence" value="ECO:0007669"/>
    <property type="project" value="UniProtKB-UniRule"/>
</dbReference>
<comment type="subcellular location">
    <subcellularLocation>
        <location evidence="13">Cytoplasm</location>
    </subcellularLocation>
    <text evidence="13">Associates with ribosomes and polysomes.</text>
</comment>
<keyword evidence="3 13" id="KW-0963">Cytoplasm</keyword>
<feature type="region of interest" description="Arm" evidence="13">
    <location>
        <begin position="95"/>
        <end position="139"/>
    </location>
</feature>
<comment type="catalytic activity">
    <reaction evidence="13">
        <text>ATP + H2O = ADP + phosphate + H(+)</text>
        <dbReference type="Rhea" id="RHEA:13065"/>
        <dbReference type="ChEBI" id="CHEBI:15377"/>
        <dbReference type="ChEBI" id="CHEBI:15378"/>
        <dbReference type="ChEBI" id="CHEBI:30616"/>
        <dbReference type="ChEBI" id="CHEBI:43474"/>
        <dbReference type="ChEBI" id="CHEBI:456216"/>
    </reaction>
</comment>
<dbReference type="GO" id="GO:0005524">
    <property type="term" value="F:ATP binding"/>
    <property type="evidence" value="ECO:0007669"/>
    <property type="project" value="UniProtKB-UniRule"/>
</dbReference>
<keyword evidence="8 13" id="KW-0378">Hydrolase</keyword>
<accession>A0A454JHH9</accession>
<keyword evidence="6 13" id="KW-0677">Repeat</keyword>